<reference evidence="1" key="1">
    <citation type="submission" date="2022-07" db="EMBL/GenBank/DDBJ databases">
        <title>Phylogenomic reconstructions and comparative analyses of Kickxellomycotina fungi.</title>
        <authorList>
            <person name="Reynolds N.K."/>
            <person name="Stajich J.E."/>
            <person name="Barry K."/>
            <person name="Grigoriev I.V."/>
            <person name="Crous P."/>
            <person name="Smith M.E."/>
        </authorList>
    </citation>
    <scope>NUCLEOTIDE SEQUENCE</scope>
    <source>
        <strain evidence="1">BCRC 34780</strain>
    </source>
</reference>
<dbReference type="EMBL" id="JANBUN010001772">
    <property type="protein sequence ID" value="KAJ2796789.1"/>
    <property type="molecule type" value="Genomic_DNA"/>
</dbReference>
<comment type="caution">
    <text evidence="1">The sequence shown here is derived from an EMBL/GenBank/DDBJ whole genome shotgun (WGS) entry which is preliminary data.</text>
</comment>
<protein>
    <submittedName>
        <fullName evidence="1">Uncharacterized protein</fullName>
    </submittedName>
</protein>
<sequence>MASGSSRDPAPTAIYTDVTRDNIEALAAGIRAQIAQAKFIAIDTEFTGLVIGNASPVFRFNTTEWVTRAVDMRDRYRAMANVAKTHALVSMGLSTFARRHTAPGSYNAHSFNFILQAQNSHLVNPTSLTFLAQNGFDLSKQAALGVRYFSGPNPRPFQVKTAEINTEGALLREIFLDLVRVRRPIVIHNGLFDLVYLYQSFFGPLPDTYESFACDLHEMFPGGIYDTKYMVESLHPGEASYLAYAYHKNRRAQASRESAGDAAVKVKLKIMAPSAGPRQQQQQPGPAPADGVARPYCEGFATHGHCRLKDQCPSSHDINYILDCQEREQAPAATAAKAQEVPSNKRKIDAVDGDGNSPPRKALKAAGAAVAPAAPSGGQTETSNELAAAVTTLTVSDSGKQDMCHTAAYDAYMTGYIYASLRLVHGEELANVKNKVYRMGRSSEPLLIQASPYAAASITYKQTMPLVEASQPPKPDGGAASSSSSSSSSSDDGSSSDGSSSDDGSSSSSESDAGSESAAAAA</sequence>
<feature type="non-terminal residue" evidence="1">
    <location>
        <position position="522"/>
    </location>
</feature>
<name>A0ACC1KXY6_9FUNG</name>
<keyword evidence="2" id="KW-1185">Reference proteome</keyword>
<proteinExistence type="predicted"/>
<dbReference type="Proteomes" id="UP001140087">
    <property type="component" value="Unassembled WGS sequence"/>
</dbReference>
<gene>
    <name evidence="1" type="ORF">H4R21_004574</name>
</gene>
<accession>A0ACC1KXY6</accession>
<evidence type="ECO:0000313" key="2">
    <source>
        <dbReference type="Proteomes" id="UP001140087"/>
    </source>
</evidence>
<evidence type="ECO:0000313" key="1">
    <source>
        <dbReference type="EMBL" id="KAJ2796789.1"/>
    </source>
</evidence>
<organism evidence="1 2">
    <name type="scientific">Coemansia helicoidea</name>
    <dbReference type="NCBI Taxonomy" id="1286919"/>
    <lineage>
        <taxon>Eukaryota</taxon>
        <taxon>Fungi</taxon>
        <taxon>Fungi incertae sedis</taxon>
        <taxon>Zoopagomycota</taxon>
        <taxon>Kickxellomycotina</taxon>
        <taxon>Kickxellomycetes</taxon>
        <taxon>Kickxellales</taxon>
        <taxon>Kickxellaceae</taxon>
        <taxon>Coemansia</taxon>
    </lineage>
</organism>